<comment type="caution">
    <text evidence="1">The sequence shown here is derived from an EMBL/GenBank/DDBJ whole genome shotgun (WGS) entry which is preliminary data.</text>
</comment>
<dbReference type="VEuPathDB" id="FungiDB:PSTT_08919"/>
<evidence type="ECO:0000313" key="2">
    <source>
        <dbReference type="Proteomes" id="UP000239156"/>
    </source>
</evidence>
<organism evidence="1 2">
    <name type="scientific">Puccinia striiformis</name>
    <dbReference type="NCBI Taxonomy" id="27350"/>
    <lineage>
        <taxon>Eukaryota</taxon>
        <taxon>Fungi</taxon>
        <taxon>Dikarya</taxon>
        <taxon>Basidiomycota</taxon>
        <taxon>Pucciniomycotina</taxon>
        <taxon>Pucciniomycetes</taxon>
        <taxon>Pucciniales</taxon>
        <taxon>Pucciniaceae</taxon>
        <taxon>Puccinia</taxon>
    </lineage>
</organism>
<reference evidence="1" key="1">
    <citation type="submission" date="2017-12" db="EMBL/GenBank/DDBJ databases">
        <title>Gene loss provides genomic basis for host adaptation in cereal stripe rust fungi.</title>
        <authorList>
            <person name="Xia C."/>
        </authorList>
    </citation>
    <scope>NUCLEOTIDE SEQUENCE [LARGE SCALE GENOMIC DNA]</scope>
    <source>
        <strain evidence="1">93-210</strain>
    </source>
</reference>
<dbReference type="Proteomes" id="UP000239156">
    <property type="component" value="Unassembled WGS sequence"/>
</dbReference>
<dbReference type="EMBL" id="PKSL01000085">
    <property type="protein sequence ID" value="POW06509.1"/>
    <property type="molecule type" value="Genomic_DNA"/>
</dbReference>
<evidence type="ECO:0000313" key="1">
    <source>
        <dbReference type="EMBL" id="POW06509.1"/>
    </source>
</evidence>
<dbReference type="VEuPathDB" id="FungiDB:PSHT_09069"/>
<sequence length="54" mass="6455">MHNLKMFKPSRGCLALFKKRFLAQKPRYLTRSQSKLKGVQSRRVPIWVWHSLSL</sequence>
<proteinExistence type="predicted"/>
<accession>A0A2S4VAF3</accession>
<protein>
    <submittedName>
        <fullName evidence="1">Uncharacterized protein</fullName>
    </submittedName>
</protein>
<gene>
    <name evidence="1" type="ORF">PSTT_08919</name>
</gene>
<name>A0A2S4VAF3_9BASI</name>
<keyword evidence="2" id="KW-1185">Reference proteome</keyword>
<dbReference type="AlphaFoldDB" id="A0A2S4VAF3"/>